<evidence type="ECO:0000313" key="3">
    <source>
        <dbReference type="Proteomes" id="UP000617734"/>
    </source>
</evidence>
<organism evidence="2 3">
    <name type="scientific">Kitasatospora indigofera</name>
    <dbReference type="NCBI Taxonomy" id="67307"/>
    <lineage>
        <taxon>Bacteria</taxon>
        <taxon>Bacillati</taxon>
        <taxon>Actinomycetota</taxon>
        <taxon>Actinomycetes</taxon>
        <taxon>Kitasatosporales</taxon>
        <taxon>Streptomycetaceae</taxon>
        <taxon>Kitasatospora</taxon>
    </lineage>
</organism>
<reference evidence="2" key="1">
    <citation type="journal article" date="2014" name="Int. J. Syst. Evol. Microbiol.">
        <title>Complete genome sequence of Corynebacterium casei LMG S-19264T (=DSM 44701T), isolated from a smear-ripened cheese.</title>
        <authorList>
            <consortium name="US DOE Joint Genome Institute (JGI-PGF)"/>
            <person name="Walter F."/>
            <person name="Albersmeier A."/>
            <person name="Kalinowski J."/>
            <person name="Ruckert C."/>
        </authorList>
    </citation>
    <scope>NUCLEOTIDE SEQUENCE</scope>
    <source>
        <strain evidence="2">JCM 4646</strain>
    </source>
</reference>
<dbReference type="Proteomes" id="UP000617734">
    <property type="component" value="Unassembled WGS sequence"/>
</dbReference>
<evidence type="ECO:0000313" key="2">
    <source>
        <dbReference type="EMBL" id="GHE25694.1"/>
    </source>
</evidence>
<protein>
    <submittedName>
        <fullName evidence="2">Uncharacterized protein</fullName>
    </submittedName>
</protein>
<accession>A0A918YW48</accession>
<keyword evidence="3" id="KW-1185">Reference proteome</keyword>
<comment type="caution">
    <text evidence="2">The sequence shown here is derived from an EMBL/GenBank/DDBJ whole genome shotgun (WGS) entry which is preliminary data.</text>
</comment>
<name>A0A918YW48_9ACTN</name>
<feature type="region of interest" description="Disordered" evidence="1">
    <location>
        <begin position="1"/>
        <end position="116"/>
    </location>
</feature>
<dbReference type="AlphaFoldDB" id="A0A918YW48"/>
<evidence type="ECO:0000256" key="1">
    <source>
        <dbReference type="SAM" id="MobiDB-lite"/>
    </source>
</evidence>
<dbReference type="EMBL" id="BNBO01000086">
    <property type="protein sequence ID" value="GHE25694.1"/>
    <property type="molecule type" value="Genomic_DNA"/>
</dbReference>
<gene>
    <name evidence="2" type="ORF">GCM10018781_77440</name>
</gene>
<reference evidence="2" key="2">
    <citation type="submission" date="2020-09" db="EMBL/GenBank/DDBJ databases">
        <authorList>
            <person name="Sun Q."/>
            <person name="Ohkuma M."/>
        </authorList>
    </citation>
    <scope>NUCLEOTIDE SEQUENCE</scope>
    <source>
        <strain evidence="2">JCM 4646</strain>
    </source>
</reference>
<feature type="compositionally biased region" description="Low complexity" evidence="1">
    <location>
        <begin position="51"/>
        <end position="69"/>
    </location>
</feature>
<feature type="compositionally biased region" description="Low complexity" evidence="1">
    <location>
        <begin position="106"/>
        <end position="116"/>
    </location>
</feature>
<proteinExistence type="predicted"/>
<sequence length="172" mass="17423">MNRVSEGPAGGLEAGGVPPCWPPAVPDPASRTVAARTPGALVRLEIAQPVGESGAPPGRSAAPGPTGAGMARPVGRHNGDIPCDAADMTSRQSVGRGCPAKAPCDASGRSAGRRSGVARFGQVATGRMTWPRKHGTLPLALARPTVRRAIAVEAVSSSLQLHPDDAAPHVRD</sequence>